<sequence>MGKSKATVKPQWKLEGGGLGARTNFVYEGPELIGLFYKNRHADRCIQAFNSYNPARDKLARELAEAVIRTVPGPSKKGDPVSILLKLARKLLALCSPKGSSRASE</sequence>
<accession>A0A0F9AEV8</accession>
<proteinExistence type="predicted"/>
<dbReference type="EMBL" id="LAZR01046316">
    <property type="protein sequence ID" value="KKK96820.1"/>
    <property type="molecule type" value="Genomic_DNA"/>
</dbReference>
<comment type="caution">
    <text evidence="1">The sequence shown here is derived from an EMBL/GenBank/DDBJ whole genome shotgun (WGS) entry which is preliminary data.</text>
</comment>
<gene>
    <name evidence="1" type="ORF">LCGC14_2658940</name>
</gene>
<protein>
    <submittedName>
        <fullName evidence="1">Uncharacterized protein</fullName>
    </submittedName>
</protein>
<name>A0A0F9AEV8_9ZZZZ</name>
<organism evidence="1">
    <name type="scientific">marine sediment metagenome</name>
    <dbReference type="NCBI Taxonomy" id="412755"/>
    <lineage>
        <taxon>unclassified sequences</taxon>
        <taxon>metagenomes</taxon>
        <taxon>ecological metagenomes</taxon>
    </lineage>
</organism>
<reference evidence="1" key="1">
    <citation type="journal article" date="2015" name="Nature">
        <title>Complex archaea that bridge the gap between prokaryotes and eukaryotes.</title>
        <authorList>
            <person name="Spang A."/>
            <person name="Saw J.H."/>
            <person name="Jorgensen S.L."/>
            <person name="Zaremba-Niedzwiedzka K."/>
            <person name="Martijn J."/>
            <person name="Lind A.E."/>
            <person name="van Eijk R."/>
            <person name="Schleper C."/>
            <person name="Guy L."/>
            <person name="Ettema T.J."/>
        </authorList>
    </citation>
    <scope>NUCLEOTIDE SEQUENCE</scope>
</reference>
<evidence type="ECO:0000313" key="1">
    <source>
        <dbReference type="EMBL" id="KKK96820.1"/>
    </source>
</evidence>
<dbReference type="AlphaFoldDB" id="A0A0F9AEV8"/>